<evidence type="ECO:0000313" key="2">
    <source>
        <dbReference type="EMBL" id="KAG4416550.1"/>
    </source>
</evidence>
<sequence length="124" mass="12964">MTHQQHGDGIASTGPQIDAIPTVKEPMSEDHQSKKDTTNTSGADAAPNNILPETSAPQIDVSDHPAMRMAKTEVQMNEASEEPSGDCNAVVAIRGPQGQIEVREPPPSKLVPSKFGAANRGAAA</sequence>
<reference evidence="2" key="1">
    <citation type="submission" date="2021-02" db="EMBL/GenBank/DDBJ databases">
        <title>Genome sequence Cadophora malorum strain M34.</title>
        <authorList>
            <person name="Stefanovic E."/>
            <person name="Vu D."/>
            <person name="Scully C."/>
            <person name="Dijksterhuis J."/>
            <person name="Roader J."/>
            <person name="Houbraken J."/>
        </authorList>
    </citation>
    <scope>NUCLEOTIDE SEQUENCE</scope>
    <source>
        <strain evidence="2">M34</strain>
    </source>
</reference>
<dbReference type="EMBL" id="JAFJYH010000183">
    <property type="protein sequence ID" value="KAG4416550.1"/>
    <property type="molecule type" value="Genomic_DNA"/>
</dbReference>
<organism evidence="2 3">
    <name type="scientific">Cadophora malorum</name>
    <dbReference type="NCBI Taxonomy" id="108018"/>
    <lineage>
        <taxon>Eukaryota</taxon>
        <taxon>Fungi</taxon>
        <taxon>Dikarya</taxon>
        <taxon>Ascomycota</taxon>
        <taxon>Pezizomycotina</taxon>
        <taxon>Leotiomycetes</taxon>
        <taxon>Helotiales</taxon>
        <taxon>Ploettnerulaceae</taxon>
        <taxon>Cadophora</taxon>
    </lineage>
</organism>
<feature type="compositionally biased region" description="Basic and acidic residues" evidence="1">
    <location>
        <begin position="26"/>
        <end position="37"/>
    </location>
</feature>
<comment type="caution">
    <text evidence="2">The sequence shown here is derived from an EMBL/GenBank/DDBJ whole genome shotgun (WGS) entry which is preliminary data.</text>
</comment>
<dbReference type="OrthoDB" id="10597760at2759"/>
<proteinExistence type="predicted"/>
<feature type="non-terminal residue" evidence="2">
    <location>
        <position position="124"/>
    </location>
</feature>
<feature type="region of interest" description="Disordered" evidence="1">
    <location>
        <begin position="1"/>
        <end position="62"/>
    </location>
</feature>
<accession>A0A8H7T823</accession>
<evidence type="ECO:0000256" key="1">
    <source>
        <dbReference type="SAM" id="MobiDB-lite"/>
    </source>
</evidence>
<dbReference type="AlphaFoldDB" id="A0A8H7T823"/>
<feature type="region of interest" description="Disordered" evidence="1">
    <location>
        <begin position="98"/>
        <end position="124"/>
    </location>
</feature>
<dbReference type="Proteomes" id="UP000664132">
    <property type="component" value="Unassembled WGS sequence"/>
</dbReference>
<name>A0A8H7T823_9HELO</name>
<keyword evidence="3" id="KW-1185">Reference proteome</keyword>
<evidence type="ECO:0000313" key="3">
    <source>
        <dbReference type="Proteomes" id="UP000664132"/>
    </source>
</evidence>
<gene>
    <name evidence="2" type="ORF">IFR04_010344</name>
</gene>
<protein>
    <submittedName>
        <fullName evidence="2">Uncharacterized protein</fullName>
    </submittedName>
</protein>